<dbReference type="Gene3D" id="3.30.420.10">
    <property type="entry name" value="Ribonuclease H-like superfamily/Ribonuclease H"/>
    <property type="match status" value="1"/>
</dbReference>
<dbReference type="Pfam" id="PF13456">
    <property type="entry name" value="RVT_3"/>
    <property type="match status" value="1"/>
</dbReference>
<dbReference type="CDD" id="cd09279">
    <property type="entry name" value="RNase_HI_like"/>
    <property type="match status" value="1"/>
</dbReference>
<gene>
    <name evidence="2" type="primary">POL</name>
    <name evidence="2" type="ORF">CR513_56600</name>
</gene>
<dbReference type="PANTHER" id="PTHR48475">
    <property type="entry name" value="RIBONUCLEASE H"/>
    <property type="match status" value="1"/>
</dbReference>
<dbReference type="InterPro" id="IPR036397">
    <property type="entry name" value="RNaseH_sf"/>
</dbReference>
<comment type="caution">
    <text evidence="2">The sequence shown here is derived from an EMBL/GenBank/DDBJ whole genome shotgun (WGS) entry which is preliminary data.</text>
</comment>
<dbReference type="InterPro" id="IPR043502">
    <property type="entry name" value="DNA/RNA_pol_sf"/>
</dbReference>
<dbReference type="EMBL" id="QJKJ01014222">
    <property type="protein sequence ID" value="RDX64789.1"/>
    <property type="molecule type" value="Genomic_DNA"/>
</dbReference>
<keyword evidence="3" id="KW-1185">Reference proteome</keyword>
<accession>A0A371EFN6</accession>
<dbReference type="Gene3D" id="3.30.70.270">
    <property type="match status" value="1"/>
</dbReference>
<dbReference type="InterPro" id="IPR002156">
    <property type="entry name" value="RNaseH_domain"/>
</dbReference>
<dbReference type="OrthoDB" id="2016287at2759"/>
<feature type="non-terminal residue" evidence="2">
    <location>
        <position position="1"/>
    </location>
</feature>
<name>A0A371EFN6_MUCPR</name>
<dbReference type="SUPFAM" id="SSF53098">
    <property type="entry name" value="Ribonuclease H-like"/>
    <property type="match status" value="1"/>
</dbReference>
<reference evidence="2" key="1">
    <citation type="submission" date="2018-05" db="EMBL/GenBank/DDBJ databases">
        <title>Draft genome of Mucuna pruriens seed.</title>
        <authorList>
            <person name="Nnadi N.E."/>
            <person name="Vos R."/>
            <person name="Hasami M.H."/>
            <person name="Devisetty U.K."/>
            <person name="Aguiy J.C."/>
        </authorList>
    </citation>
    <scope>NUCLEOTIDE SEQUENCE [LARGE SCALE GENOMIC DNA]</scope>
    <source>
        <strain evidence="2">JCA_2017</strain>
    </source>
</reference>
<sequence length="379" mass="43795">MVALSHNMMHKEIEVYEDDMIAKLKMPKQHIDNLRKLFIRLQKYKLRLNPTKCTFVIKTGKLLGFMVNEKGIEVDLDKVKAIRKMPTPKTESKDKLHSSFHLLVNHHVQFDIQAPPKNQKLEWNLDCQEAFDKIKQYLENPHVLIPIVPRKPLILYLTVLEESMARRHKKEGTDHLLSKQKVHKLRKEVPYTRTNLLCLGLGGKKTKAVHVASYHLANSQNKPHQVRHQRKCLSRTPSLSSYNKLLTLLYEFQDEHIMTTMGTKSTSDEWTMRFDGASNLLGNGIGAVLASPKDQCFPFSARLGFDCTKNMAEYKACAMGIMMALEHQLKKLKVFEDSTLVIYQLRGEWETRDVKLIPCHNNVKEMIEAFNAVTFHHVS</sequence>
<dbReference type="PROSITE" id="PS50879">
    <property type="entry name" value="RNASE_H_1"/>
    <property type="match status" value="1"/>
</dbReference>
<dbReference type="InterPro" id="IPR012337">
    <property type="entry name" value="RNaseH-like_sf"/>
</dbReference>
<dbReference type="SUPFAM" id="SSF56672">
    <property type="entry name" value="DNA/RNA polymerases"/>
    <property type="match status" value="1"/>
</dbReference>
<protein>
    <submittedName>
        <fullName evidence="2">Retrovirus-related Pol polyprotein</fullName>
    </submittedName>
</protein>
<dbReference type="Pfam" id="PF00078">
    <property type="entry name" value="RVT_1"/>
    <property type="match status" value="1"/>
</dbReference>
<evidence type="ECO:0000259" key="1">
    <source>
        <dbReference type="PROSITE" id="PS50879"/>
    </source>
</evidence>
<organism evidence="2 3">
    <name type="scientific">Mucuna pruriens</name>
    <name type="common">Velvet bean</name>
    <name type="synonym">Dolichos pruriens</name>
    <dbReference type="NCBI Taxonomy" id="157652"/>
    <lineage>
        <taxon>Eukaryota</taxon>
        <taxon>Viridiplantae</taxon>
        <taxon>Streptophyta</taxon>
        <taxon>Embryophyta</taxon>
        <taxon>Tracheophyta</taxon>
        <taxon>Spermatophyta</taxon>
        <taxon>Magnoliopsida</taxon>
        <taxon>eudicotyledons</taxon>
        <taxon>Gunneridae</taxon>
        <taxon>Pentapetalae</taxon>
        <taxon>rosids</taxon>
        <taxon>fabids</taxon>
        <taxon>Fabales</taxon>
        <taxon>Fabaceae</taxon>
        <taxon>Papilionoideae</taxon>
        <taxon>50 kb inversion clade</taxon>
        <taxon>NPAAA clade</taxon>
        <taxon>indigoferoid/millettioid clade</taxon>
        <taxon>Phaseoleae</taxon>
        <taxon>Mucuna</taxon>
    </lineage>
</organism>
<dbReference type="InterPro" id="IPR043128">
    <property type="entry name" value="Rev_trsase/Diguanyl_cyclase"/>
</dbReference>
<feature type="domain" description="RNase H type-1" evidence="1">
    <location>
        <begin position="266"/>
        <end position="379"/>
    </location>
</feature>
<dbReference type="PANTHER" id="PTHR48475:SF1">
    <property type="entry name" value="RNASE H TYPE-1 DOMAIN-CONTAINING PROTEIN"/>
    <property type="match status" value="1"/>
</dbReference>
<dbReference type="AlphaFoldDB" id="A0A371EFN6"/>
<dbReference type="GO" id="GO:0003676">
    <property type="term" value="F:nucleic acid binding"/>
    <property type="evidence" value="ECO:0007669"/>
    <property type="project" value="InterPro"/>
</dbReference>
<dbReference type="InterPro" id="IPR000477">
    <property type="entry name" value="RT_dom"/>
</dbReference>
<proteinExistence type="predicted"/>
<dbReference type="Proteomes" id="UP000257109">
    <property type="component" value="Unassembled WGS sequence"/>
</dbReference>
<evidence type="ECO:0000313" key="3">
    <source>
        <dbReference type="Proteomes" id="UP000257109"/>
    </source>
</evidence>
<dbReference type="GO" id="GO:0004523">
    <property type="term" value="F:RNA-DNA hybrid ribonuclease activity"/>
    <property type="evidence" value="ECO:0007669"/>
    <property type="project" value="InterPro"/>
</dbReference>
<evidence type="ECO:0000313" key="2">
    <source>
        <dbReference type="EMBL" id="RDX64789.1"/>
    </source>
</evidence>